<sequence length="118" mass="12818">MRKFRNAALAIATATTVAISGMSVASAEMPMNPDGDTILSDTPILDNLRRNLDPENKLEWEKPETGRAVFGSDSWKNFDDLSGWAQGAKILLTVTAIASVFGLLVAPAYNFLRYGLAR</sequence>
<name>A0A0A2DLP4_9CORY</name>
<gene>
    <name evidence="3" type="ORF">MA47_05710</name>
</gene>
<evidence type="ECO:0000313" key="4">
    <source>
        <dbReference type="Proteomes" id="UP000030145"/>
    </source>
</evidence>
<keyword evidence="1" id="KW-1133">Transmembrane helix</keyword>
<proteinExistence type="predicted"/>
<feature type="chain" id="PRO_5001986494" description="Or membrane protein" evidence="2">
    <location>
        <begin position="28"/>
        <end position="118"/>
    </location>
</feature>
<feature type="transmembrane region" description="Helical" evidence="1">
    <location>
        <begin position="90"/>
        <end position="112"/>
    </location>
</feature>
<evidence type="ECO:0000256" key="1">
    <source>
        <dbReference type="SAM" id="Phobius"/>
    </source>
</evidence>
<organism evidence="3 4">
    <name type="scientific">Corynebacterium auriscanis</name>
    <dbReference type="NCBI Taxonomy" id="99807"/>
    <lineage>
        <taxon>Bacteria</taxon>
        <taxon>Bacillati</taxon>
        <taxon>Actinomycetota</taxon>
        <taxon>Actinomycetes</taxon>
        <taxon>Mycobacteriales</taxon>
        <taxon>Corynebacteriaceae</taxon>
        <taxon>Corynebacterium</taxon>
    </lineage>
</organism>
<dbReference type="GeneID" id="300551989"/>
<keyword evidence="2" id="KW-0732">Signal</keyword>
<keyword evidence="1" id="KW-0472">Membrane</keyword>
<protein>
    <recommendedName>
        <fullName evidence="5">Or membrane protein</fullName>
    </recommendedName>
</protein>
<keyword evidence="1" id="KW-0812">Transmembrane</keyword>
<dbReference type="EMBL" id="JRVJ01000007">
    <property type="protein sequence ID" value="KGM18697.1"/>
    <property type="molecule type" value="Genomic_DNA"/>
</dbReference>
<evidence type="ECO:0008006" key="5">
    <source>
        <dbReference type="Google" id="ProtNLM"/>
    </source>
</evidence>
<keyword evidence="4" id="KW-1185">Reference proteome</keyword>
<dbReference type="Proteomes" id="UP000030145">
    <property type="component" value="Unassembled WGS sequence"/>
</dbReference>
<accession>A0A0A2DLP4</accession>
<reference evidence="3 4" key="1">
    <citation type="submission" date="2014-10" db="EMBL/GenBank/DDBJ databases">
        <title>Whole Genome sequence of Corynebacterium auriscanis strain CIP 106629.</title>
        <authorList>
            <person name="Hassan S.S."/>
            <person name="Jamal S.B."/>
            <person name="Tiwari S."/>
            <person name="Oliveira L.D.C."/>
            <person name="Souza F."/>
            <person name="Mariano D.C."/>
            <person name="Almeida S."/>
            <person name="Dorella F."/>
            <person name="Pereira F."/>
            <person name="Carvalho A."/>
            <person name="Leal C.A."/>
            <person name="Soares S.D.C."/>
            <person name="Figueiredo H.C."/>
            <person name="Silva A."/>
            <person name="Azevedo V.A."/>
        </authorList>
    </citation>
    <scope>NUCLEOTIDE SEQUENCE [LARGE SCALE GENOMIC DNA]</scope>
    <source>
        <strain evidence="3 4">CIP 106629</strain>
    </source>
</reference>
<evidence type="ECO:0000256" key="2">
    <source>
        <dbReference type="SAM" id="SignalP"/>
    </source>
</evidence>
<dbReference type="AlphaFoldDB" id="A0A0A2DLP4"/>
<dbReference type="RefSeq" id="WP_035114263.1">
    <property type="nucleotide sequence ID" value="NZ_CP047046.1"/>
</dbReference>
<feature type="signal peptide" evidence="2">
    <location>
        <begin position="1"/>
        <end position="27"/>
    </location>
</feature>
<evidence type="ECO:0000313" key="3">
    <source>
        <dbReference type="EMBL" id="KGM18697.1"/>
    </source>
</evidence>
<comment type="caution">
    <text evidence="3">The sequence shown here is derived from an EMBL/GenBank/DDBJ whole genome shotgun (WGS) entry which is preliminary data.</text>
</comment>